<keyword evidence="4" id="KW-1185">Reference proteome</keyword>
<dbReference type="InterPro" id="IPR050268">
    <property type="entry name" value="NADH-dep_flavin_reductase"/>
</dbReference>
<evidence type="ECO:0000259" key="2">
    <source>
        <dbReference type="SMART" id="SM00903"/>
    </source>
</evidence>
<dbReference type="SUPFAM" id="SSF50475">
    <property type="entry name" value="FMN-binding split barrel"/>
    <property type="match status" value="1"/>
</dbReference>
<name>A0A166HXF6_9AGAM</name>
<evidence type="ECO:0000313" key="3">
    <source>
        <dbReference type="EMBL" id="KZT43172.1"/>
    </source>
</evidence>
<evidence type="ECO:0000313" key="4">
    <source>
        <dbReference type="Proteomes" id="UP000076798"/>
    </source>
</evidence>
<proteinExistence type="predicted"/>
<accession>A0A166HXF6</accession>
<dbReference type="AlphaFoldDB" id="A0A166HXF6"/>
<keyword evidence="1" id="KW-0560">Oxidoreductase</keyword>
<dbReference type="InterPro" id="IPR012349">
    <property type="entry name" value="Split_barrel_FMN-bd"/>
</dbReference>
<dbReference type="Pfam" id="PF01613">
    <property type="entry name" value="Flavin_Reduct"/>
    <property type="match status" value="1"/>
</dbReference>
<organism evidence="3 4">
    <name type="scientific">Sistotremastrum suecicum HHB10207 ss-3</name>
    <dbReference type="NCBI Taxonomy" id="1314776"/>
    <lineage>
        <taxon>Eukaryota</taxon>
        <taxon>Fungi</taxon>
        <taxon>Dikarya</taxon>
        <taxon>Basidiomycota</taxon>
        <taxon>Agaricomycotina</taxon>
        <taxon>Agaricomycetes</taxon>
        <taxon>Sistotremastrales</taxon>
        <taxon>Sistotremastraceae</taxon>
        <taxon>Sistotremastrum</taxon>
    </lineage>
</organism>
<dbReference type="STRING" id="1314776.A0A166HXF6"/>
<protein>
    <recommendedName>
        <fullName evidence="2">Flavin reductase like domain-containing protein</fullName>
    </recommendedName>
</protein>
<dbReference type="SMART" id="SM00903">
    <property type="entry name" value="Flavin_Reduct"/>
    <property type="match status" value="1"/>
</dbReference>
<dbReference type="Gene3D" id="2.30.110.10">
    <property type="entry name" value="Electron Transport, Fmn-binding Protein, Chain A"/>
    <property type="match status" value="1"/>
</dbReference>
<dbReference type="GO" id="GO:0042602">
    <property type="term" value="F:riboflavin reductase (NADPH) activity"/>
    <property type="evidence" value="ECO:0007669"/>
    <property type="project" value="TreeGrafter"/>
</dbReference>
<dbReference type="OrthoDB" id="2015405at2759"/>
<dbReference type="PANTHER" id="PTHR30466:SF1">
    <property type="entry name" value="FMN REDUCTASE (NADH) RUTF"/>
    <property type="match status" value="1"/>
</dbReference>
<feature type="domain" description="Flavin reductase like" evidence="2">
    <location>
        <begin position="37"/>
        <end position="218"/>
    </location>
</feature>
<dbReference type="EMBL" id="KV428009">
    <property type="protein sequence ID" value="KZT43172.1"/>
    <property type="molecule type" value="Genomic_DNA"/>
</dbReference>
<dbReference type="GO" id="GO:0010181">
    <property type="term" value="F:FMN binding"/>
    <property type="evidence" value="ECO:0007669"/>
    <property type="project" value="InterPro"/>
</dbReference>
<reference evidence="3 4" key="1">
    <citation type="journal article" date="2016" name="Mol. Biol. Evol.">
        <title>Comparative Genomics of Early-Diverging Mushroom-Forming Fungi Provides Insights into the Origins of Lignocellulose Decay Capabilities.</title>
        <authorList>
            <person name="Nagy L.G."/>
            <person name="Riley R."/>
            <person name="Tritt A."/>
            <person name="Adam C."/>
            <person name="Daum C."/>
            <person name="Floudas D."/>
            <person name="Sun H."/>
            <person name="Yadav J.S."/>
            <person name="Pangilinan J."/>
            <person name="Larsson K.H."/>
            <person name="Matsuura K."/>
            <person name="Barry K."/>
            <person name="Labutti K."/>
            <person name="Kuo R."/>
            <person name="Ohm R.A."/>
            <person name="Bhattacharya S.S."/>
            <person name="Shirouzu T."/>
            <person name="Yoshinaga Y."/>
            <person name="Martin F.M."/>
            <person name="Grigoriev I.V."/>
            <person name="Hibbett D.S."/>
        </authorList>
    </citation>
    <scope>NUCLEOTIDE SEQUENCE [LARGE SCALE GENOMIC DNA]</scope>
    <source>
        <strain evidence="3 4">HHB10207 ss-3</strain>
    </source>
</reference>
<dbReference type="Proteomes" id="UP000076798">
    <property type="component" value="Unassembled WGS sequence"/>
</dbReference>
<dbReference type="InterPro" id="IPR002563">
    <property type="entry name" value="Flavin_Rdtase-like_dom"/>
</dbReference>
<sequence>MNISRLRLTGACSRAYSSNFSSRAEHHNLLERLAGLLRETAQPVAVVTTHASANSNDQDVAHPYHGATLSSFTSISFLPYPVIAFSLRVPSRMATLLRSAKDHAFAMNILSDSQESVALAFSRPDLFPRPFIGCPYKTNEDGLPVINGVLGSLSCRTLISLPLHNLERPDDKTLAQTQSAEPPKGSSELFLAKVLRVDINETEKSHLPLVYHRRKYVTVDLTPGKPNARHG</sequence>
<dbReference type="PANTHER" id="PTHR30466">
    <property type="entry name" value="FLAVIN REDUCTASE"/>
    <property type="match status" value="1"/>
</dbReference>
<evidence type="ECO:0000256" key="1">
    <source>
        <dbReference type="ARBA" id="ARBA00023002"/>
    </source>
</evidence>
<gene>
    <name evidence="3" type="ORF">SISSUDRAFT_978686</name>
</gene>